<reference evidence="3" key="1">
    <citation type="submission" date="2019-02" db="EMBL/GenBank/DDBJ databases">
        <title>Draft genome sequence of Muricauda sp. 176CP4-71.</title>
        <authorList>
            <person name="Park J.-S."/>
        </authorList>
    </citation>
    <scope>NUCLEOTIDE SEQUENCE [LARGE SCALE GENOMIC DNA]</scope>
    <source>
        <strain evidence="3">176GS2-150</strain>
    </source>
</reference>
<dbReference type="RefSeq" id="WP_130567923.1">
    <property type="nucleotide sequence ID" value="NZ_SHLY01000009.1"/>
</dbReference>
<evidence type="ECO:0000313" key="3">
    <source>
        <dbReference type="Proteomes" id="UP000292544"/>
    </source>
</evidence>
<gene>
    <name evidence="2" type="ORF">EXY25_18205</name>
</gene>
<accession>A0ABY1WKT3</accession>
<evidence type="ECO:0000256" key="1">
    <source>
        <dbReference type="SAM" id="SignalP"/>
    </source>
</evidence>
<evidence type="ECO:0008006" key="4">
    <source>
        <dbReference type="Google" id="ProtNLM"/>
    </source>
</evidence>
<dbReference type="Proteomes" id="UP000292544">
    <property type="component" value="Unassembled WGS sequence"/>
</dbReference>
<comment type="caution">
    <text evidence="2">The sequence shown here is derived from an EMBL/GenBank/DDBJ whole genome shotgun (WGS) entry which is preliminary data.</text>
</comment>
<keyword evidence="3" id="KW-1185">Reference proteome</keyword>
<dbReference type="EMBL" id="SHLY01000009">
    <property type="protein sequence ID" value="TAA40384.1"/>
    <property type="molecule type" value="Genomic_DNA"/>
</dbReference>
<organism evidence="2 3">
    <name type="scientific">Corallincola spongiicola</name>
    <dbReference type="NCBI Taxonomy" id="2520508"/>
    <lineage>
        <taxon>Bacteria</taxon>
        <taxon>Pseudomonadati</taxon>
        <taxon>Pseudomonadota</taxon>
        <taxon>Gammaproteobacteria</taxon>
        <taxon>Alteromonadales</taxon>
        <taxon>Psychromonadaceae</taxon>
        <taxon>Corallincola</taxon>
    </lineage>
</organism>
<sequence>MKKLLLNTVLLASVIAPSVNAAQLSLDLQGGSYVSIFQFDGVDYSYDGYAKDLEEFSTEISVGTPTWDYSNKETYYAGWADSNHTSSSSSFGGGALAAQPFTPLSGTLLENNPFAALMSHDSDSIGQYSYFDDYINPSITDSGYVNLSLSWGMSAFGDLVETDLGMEQSYGGYRWDAHITLDQIFSADDVLEYTFDEVLALLWGADGATVSVSESSYYNESLCVAVDEYNLTCNNTYSEDYSTWYEGVVSVQGADVDAPQTIALAMLGLLGFGALRRKTN</sequence>
<proteinExistence type="predicted"/>
<name>A0ABY1WKT3_9GAMM</name>
<evidence type="ECO:0000313" key="2">
    <source>
        <dbReference type="EMBL" id="TAA40384.1"/>
    </source>
</evidence>
<protein>
    <recommendedName>
        <fullName evidence="4">PEP-CTERM sorting domain-containing protein</fullName>
    </recommendedName>
</protein>
<feature type="signal peptide" evidence="1">
    <location>
        <begin position="1"/>
        <end position="21"/>
    </location>
</feature>
<keyword evidence="1" id="KW-0732">Signal</keyword>
<feature type="chain" id="PRO_5045463908" description="PEP-CTERM sorting domain-containing protein" evidence="1">
    <location>
        <begin position="22"/>
        <end position="280"/>
    </location>
</feature>